<keyword evidence="2" id="KW-1185">Reference proteome</keyword>
<dbReference type="Proteomes" id="UP000576082">
    <property type="component" value="Unassembled WGS sequence"/>
</dbReference>
<reference evidence="1 2" key="1">
    <citation type="submission" date="2020-04" db="EMBL/GenBank/DDBJ databases">
        <title>Flammeovirga sp. SR4, a novel species isolated from seawater.</title>
        <authorList>
            <person name="Wang X."/>
        </authorList>
    </citation>
    <scope>NUCLEOTIDE SEQUENCE [LARGE SCALE GENOMIC DNA]</scope>
    <source>
        <strain evidence="1 2">ATCC 23126</strain>
    </source>
</reference>
<name>A0A7X9RWX4_9BACT</name>
<organism evidence="1 2">
    <name type="scientific">Flammeovirga aprica JL-4</name>
    <dbReference type="NCBI Taxonomy" id="694437"/>
    <lineage>
        <taxon>Bacteria</taxon>
        <taxon>Pseudomonadati</taxon>
        <taxon>Bacteroidota</taxon>
        <taxon>Cytophagia</taxon>
        <taxon>Cytophagales</taxon>
        <taxon>Flammeovirgaceae</taxon>
        <taxon>Flammeovirga</taxon>
    </lineage>
</organism>
<sequence length="59" mass="6837">MEENNKKVSLSFTLEELQLIIGGLGKLPFEKVYQLIGRINAETNLQLMEEEQKEEIDNK</sequence>
<dbReference type="AlphaFoldDB" id="A0A7X9RWX4"/>
<comment type="caution">
    <text evidence="1">The sequence shown here is derived from an EMBL/GenBank/DDBJ whole genome shotgun (WGS) entry which is preliminary data.</text>
</comment>
<accession>A0A7X9RWX4</accession>
<proteinExistence type="predicted"/>
<gene>
    <name evidence="1" type="ORF">HHU12_19965</name>
</gene>
<evidence type="ECO:0000313" key="2">
    <source>
        <dbReference type="Proteomes" id="UP000576082"/>
    </source>
</evidence>
<protein>
    <submittedName>
        <fullName evidence="1">Uncharacterized protein</fullName>
    </submittedName>
</protein>
<dbReference type="RefSeq" id="WP_169658503.1">
    <property type="nucleotide sequence ID" value="NZ_JABANE010000059.1"/>
</dbReference>
<dbReference type="EMBL" id="JABANE010000059">
    <property type="protein sequence ID" value="NME70263.1"/>
    <property type="molecule type" value="Genomic_DNA"/>
</dbReference>
<evidence type="ECO:0000313" key="1">
    <source>
        <dbReference type="EMBL" id="NME70263.1"/>
    </source>
</evidence>